<dbReference type="OrthoDB" id="9815641at2"/>
<dbReference type="AlphaFoldDB" id="D3PE09"/>
<evidence type="ECO:0000256" key="2">
    <source>
        <dbReference type="ARBA" id="ARBA00005528"/>
    </source>
</evidence>
<dbReference type="Proteomes" id="UP000001520">
    <property type="component" value="Chromosome"/>
</dbReference>
<dbReference type="InterPro" id="IPR029028">
    <property type="entry name" value="Alpha/beta_knot_MTases"/>
</dbReference>
<dbReference type="KEGG" id="ddf:DEFDS_1371"/>
<feature type="domain" description="Ribosomal RNA small subunit methyltransferase E methyltransferase" evidence="11">
    <location>
        <begin position="76"/>
        <end position="226"/>
    </location>
</feature>
<dbReference type="SUPFAM" id="SSF75217">
    <property type="entry name" value="alpha/beta knot"/>
    <property type="match status" value="1"/>
</dbReference>
<dbReference type="RefSeq" id="WP_013008078.1">
    <property type="nucleotide sequence ID" value="NC_013939.1"/>
</dbReference>
<dbReference type="Pfam" id="PF20260">
    <property type="entry name" value="PUA_4"/>
    <property type="match status" value="1"/>
</dbReference>
<dbReference type="InterPro" id="IPR046887">
    <property type="entry name" value="RsmE_PUA-like"/>
</dbReference>
<sequence>MHRLSSLYLEMDRCDDLIKLGDKGYNYVRNVLRLKVGEQIVVYTKKSKGMYKIKNINKKSIEIERENEILYKKPEYEFVVIQSAMKREYLDFVIEKYGELGATKVIIVKTDNSVVKIENKTLERLKKLMINGAMQADYDYLPEIEYHDSIKNLNVNTKDKICFYEKENKKVFLDRISKSVSIFIGPEGGFNDDDISILNEKGFRFLSPINGILKAETAGVLFAGMIKSLIDCGRYV</sequence>
<comment type="function">
    <text evidence="8 10">Specifically methylates the N3 position of the uracil ring of uridine 1498 (m3U1498) in 16S rRNA. Acts on the fully assembled 30S ribosomal subunit.</text>
</comment>
<proteinExistence type="inferred from homology"/>
<evidence type="ECO:0000259" key="11">
    <source>
        <dbReference type="Pfam" id="PF04452"/>
    </source>
</evidence>
<evidence type="ECO:0000256" key="6">
    <source>
        <dbReference type="ARBA" id="ARBA00022679"/>
    </source>
</evidence>
<keyword evidence="4 10" id="KW-0698">rRNA processing</keyword>
<dbReference type="EC" id="2.1.1.193" evidence="10"/>
<dbReference type="Gene3D" id="3.40.1280.10">
    <property type="match status" value="1"/>
</dbReference>
<dbReference type="CDD" id="cd18084">
    <property type="entry name" value="RsmE-like"/>
    <property type="match status" value="1"/>
</dbReference>
<dbReference type="SUPFAM" id="SSF88697">
    <property type="entry name" value="PUA domain-like"/>
    <property type="match status" value="1"/>
</dbReference>
<dbReference type="InterPro" id="IPR046886">
    <property type="entry name" value="RsmE_MTase_dom"/>
</dbReference>
<keyword evidence="14" id="KW-1185">Reference proteome</keyword>
<dbReference type="EMBL" id="AP011529">
    <property type="protein sequence ID" value="BAI80832.1"/>
    <property type="molecule type" value="Genomic_DNA"/>
</dbReference>
<evidence type="ECO:0000256" key="1">
    <source>
        <dbReference type="ARBA" id="ARBA00004496"/>
    </source>
</evidence>
<evidence type="ECO:0000256" key="10">
    <source>
        <dbReference type="PIRNR" id="PIRNR015601"/>
    </source>
</evidence>
<dbReference type="NCBIfam" id="TIGR00046">
    <property type="entry name" value="RsmE family RNA methyltransferase"/>
    <property type="match status" value="1"/>
</dbReference>
<dbReference type="GO" id="GO:0070475">
    <property type="term" value="P:rRNA base methylation"/>
    <property type="evidence" value="ECO:0007669"/>
    <property type="project" value="TreeGrafter"/>
</dbReference>
<reference evidence="13 14" key="1">
    <citation type="journal article" date="2010" name="DNA Res.">
        <title>Bacterial lifestyle in a deep-sea hydrothermal vent chimney revealed by the genome sequence of the thermophilic bacterium Deferribacter desulfuricans SSM1.</title>
        <authorList>
            <person name="Takaki Y."/>
            <person name="Shimamura S."/>
            <person name="Nakagawa S."/>
            <person name="Fukuhara Y."/>
            <person name="Horikawa H."/>
            <person name="Ankai A."/>
            <person name="Harada T."/>
            <person name="Hosoyama A."/>
            <person name="Oguchi A."/>
            <person name="Fukui S."/>
            <person name="Fujita N."/>
            <person name="Takami H."/>
            <person name="Takai K."/>
        </authorList>
    </citation>
    <scope>NUCLEOTIDE SEQUENCE [LARGE SCALE GENOMIC DNA]</scope>
    <source>
        <strain evidence="14">DSM 14783 / JCM 11476 / NBRC 101012 / SSM1</strain>
    </source>
</reference>
<keyword evidence="5 10" id="KW-0489">Methyltransferase</keyword>
<evidence type="ECO:0000313" key="13">
    <source>
        <dbReference type="EMBL" id="BAI80832.1"/>
    </source>
</evidence>
<dbReference type="HOGENOM" id="CLU_067442_4_0_0"/>
<protein>
    <recommendedName>
        <fullName evidence="10">Ribosomal RNA small subunit methyltransferase E</fullName>
        <ecNumber evidence="10">2.1.1.193</ecNumber>
    </recommendedName>
</protein>
<comment type="catalytic activity">
    <reaction evidence="9 10">
        <text>uridine(1498) in 16S rRNA + S-adenosyl-L-methionine = N(3)-methyluridine(1498) in 16S rRNA + S-adenosyl-L-homocysteine + H(+)</text>
        <dbReference type="Rhea" id="RHEA:42920"/>
        <dbReference type="Rhea" id="RHEA-COMP:10283"/>
        <dbReference type="Rhea" id="RHEA-COMP:10284"/>
        <dbReference type="ChEBI" id="CHEBI:15378"/>
        <dbReference type="ChEBI" id="CHEBI:57856"/>
        <dbReference type="ChEBI" id="CHEBI:59789"/>
        <dbReference type="ChEBI" id="CHEBI:65315"/>
        <dbReference type="ChEBI" id="CHEBI:74502"/>
        <dbReference type="EC" id="2.1.1.193"/>
    </reaction>
</comment>
<evidence type="ECO:0000313" key="14">
    <source>
        <dbReference type="Proteomes" id="UP000001520"/>
    </source>
</evidence>
<comment type="similarity">
    <text evidence="2 10">Belongs to the RNA methyltransferase RsmE family.</text>
</comment>
<evidence type="ECO:0000256" key="7">
    <source>
        <dbReference type="ARBA" id="ARBA00022691"/>
    </source>
</evidence>
<accession>D3PE09</accession>
<dbReference type="STRING" id="639282.DEFDS_1371"/>
<comment type="subcellular location">
    <subcellularLocation>
        <location evidence="1 10">Cytoplasm</location>
    </subcellularLocation>
</comment>
<keyword evidence="7 10" id="KW-0949">S-adenosyl-L-methionine</keyword>
<dbReference type="PANTHER" id="PTHR30027:SF3">
    <property type="entry name" value="16S RRNA (URACIL(1498)-N(3))-METHYLTRANSFERASE"/>
    <property type="match status" value="1"/>
</dbReference>
<dbReference type="Pfam" id="PF04452">
    <property type="entry name" value="Methyltrans_RNA"/>
    <property type="match status" value="1"/>
</dbReference>
<dbReference type="InterPro" id="IPR006700">
    <property type="entry name" value="RsmE"/>
</dbReference>
<dbReference type="PANTHER" id="PTHR30027">
    <property type="entry name" value="RIBOSOMAL RNA SMALL SUBUNIT METHYLTRANSFERASE E"/>
    <property type="match status" value="1"/>
</dbReference>
<dbReference type="GO" id="GO:0070042">
    <property type="term" value="F:rRNA (uridine-N3-)-methyltransferase activity"/>
    <property type="evidence" value="ECO:0007669"/>
    <property type="project" value="TreeGrafter"/>
</dbReference>
<organism evidence="13 14">
    <name type="scientific">Deferribacter desulfuricans (strain DSM 14783 / JCM 11476 / NBRC 101012 / SSM1)</name>
    <dbReference type="NCBI Taxonomy" id="639282"/>
    <lineage>
        <taxon>Bacteria</taxon>
        <taxon>Pseudomonadati</taxon>
        <taxon>Deferribacterota</taxon>
        <taxon>Deferribacteres</taxon>
        <taxon>Deferribacterales</taxon>
        <taxon>Deferribacteraceae</taxon>
        <taxon>Deferribacter</taxon>
    </lineage>
</organism>
<dbReference type="PIRSF" id="PIRSF015601">
    <property type="entry name" value="MTase_slr0722"/>
    <property type="match status" value="1"/>
</dbReference>
<keyword evidence="6 10" id="KW-0808">Transferase</keyword>
<evidence type="ECO:0000256" key="8">
    <source>
        <dbReference type="ARBA" id="ARBA00025699"/>
    </source>
</evidence>
<evidence type="ECO:0000256" key="9">
    <source>
        <dbReference type="ARBA" id="ARBA00047944"/>
    </source>
</evidence>
<dbReference type="eggNOG" id="COG1385">
    <property type="taxonomic scope" value="Bacteria"/>
</dbReference>
<feature type="domain" description="Ribosomal RNA small subunit methyltransferase E PUA-like" evidence="12">
    <location>
        <begin position="21"/>
        <end position="64"/>
    </location>
</feature>
<gene>
    <name evidence="13" type="ordered locus">DEFDS_1371</name>
</gene>
<dbReference type="GO" id="GO:0005737">
    <property type="term" value="C:cytoplasm"/>
    <property type="evidence" value="ECO:0007669"/>
    <property type="project" value="UniProtKB-SubCell"/>
</dbReference>
<dbReference type="InterPro" id="IPR029026">
    <property type="entry name" value="tRNA_m1G_MTases_N"/>
</dbReference>
<evidence type="ECO:0000256" key="3">
    <source>
        <dbReference type="ARBA" id="ARBA00022490"/>
    </source>
</evidence>
<keyword evidence="3 10" id="KW-0963">Cytoplasm</keyword>
<name>D3PE09_DEFDS</name>
<dbReference type="InterPro" id="IPR015947">
    <property type="entry name" value="PUA-like_sf"/>
</dbReference>
<evidence type="ECO:0000259" key="12">
    <source>
        <dbReference type="Pfam" id="PF20260"/>
    </source>
</evidence>
<evidence type="ECO:0000256" key="5">
    <source>
        <dbReference type="ARBA" id="ARBA00022603"/>
    </source>
</evidence>
<evidence type="ECO:0000256" key="4">
    <source>
        <dbReference type="ARBA" id="ARBA00022552"/>
    </source>
</evidence>